<feature type="compositionally biased region" description="Basic and acidic residues" evidence="1">
    <location>
        <begin position="11"/>
        <end position="22"/>
    </location>
</feature>
<dbReference type="RefSeq" id="WP_034320797.1">
    <property type="nucleotide sequence ID" value="NZ_FZND01000072.1"/>
</dbReference>
<feature type="region of interest" description="Disordered" evidence="1">
    <location>
        <begin position="11"/>
        <end position="63"/>
    </location>
</feature>
<feature type="compositionally biased region" description="Basic and acidic residues" evidence="1">
    <location>
        <begin position="37"/>
        <end position="49"/>
    </location>
</feature>
<sequence>MKSFNELLQEHLQKGAKHEHEQSSTQVFTSTNSIRGGNDRNNQHYRETQGRSTSIGNNRRGNTTSYYASTAAILNQRSRSSRAISTERSNADRRNLAIQEIHSAQTQLNDSELSTFEEINRKSEAFQAVVQNFQTQKGLEVYNNIAKELSTPHTKPILDTNITPNSNDLALQADKQQHAISQHNALSKPTSSDYFINKFQDFIAKRNQSPKHSHDINSIRSVNAKEIFYQVYC</sequence>
<protein>
    <submittedName>
        <fullName evidence="2">Uncharacterized protein</fullName>
    </submittedName>
</protein>
<accession>A0A4V6I2A2</accession>
<feature type="compositionally biased region" description="Polar residues" evidence="1">
    <location>
        <begin position="23"/>
        <end position="35"/>
    </location>
</feature>
<evidence type="ECO:0000256" key="1">
    <source>
        <dbReference type="SAM" id="MobiDB-lite"/>
    </source>
</evidence>
<name>A0A4V6I2A2_9HELI</name>
<dbReference type="AlphaFoldDB" id="A0A4V6I2A2"/>
<evidence type="ECO:0000313" key="3">
    <source>
        <dbReference type="Proteomes" id="UP000029861"/>
    </source>
</evidence>
<organism evidence="2 3">
    <name type="scientific">Helicobacter trogontum</name>
    <dbReference type="NCBI Taxonomy" id="50960"/>
    <lineage>
        <taxon>Bacteria</taxon>
        <taxon>Pseudomonadati</taxon>
        <taxon>Campylobacterota</taxon>
        <taxon>Epsilonproteobacteria</taxon>
        <taxon>Campylobacterales</taxon>
        <taxon>Helicobacteraceae</taxon>
        <taxon>Helicobacter</taxon>
    </lineage>
</organism>
<evidence type="ECO:0000313" key="2">
    <source>
        <dbReference type="EMBL" id="TLD95372.1"/>
    </source>
</evidence>
<comment type="caution">
    <text evidence="2">The sequence shown here is derived from an EMBL/GenBank/DDBJ whole genome shotgun (WGS) entry which is preliminary data.</text>
</comment>
<dbReference type="EMBL" id="JRPK02000047">
    <property type="protein sequence ID" value="TLD95372.1"/>
    <property type="molecule type" value="Genomic_DNA"/>
</dbReference>
<feature type="compositionally biased region" description="Polar residues" evidence="1">
    <location>
        <begin position="50"/>
        <end position="63"/>
    </location>
</feature>
<dbReference type="Proteomes" id="UP000029861">
    <property type="component" value="Unassembled WGS sequence"/>
</dbReference>
<proteinExistence type="predicted"/>
<gene>
    <name evidence="2" type="ORF">LS80_009370</name>
</gene>
<reference evidence="2 3" key="1">
    <citation type="journal article" date="2014" name="Genome Announc.">
        <title>Draft genome sequences of eight enterohepatic helicobacter species isolated from both laboratory and wild rodents.</title>
        <authorList>
            <person name="Sheh A."/>
            <person name="Shen Z."/>
            <person name="Fox J.G."/>
        </authorList>
    </citation>
    <scope>NUCLEOTIDE SEQUENCE [LARGE SCALE GENOMIC DNA]</scope>
    <source>
        <strain evidence="2 3">ATCC 49310</strain>
    </source>
</reference>